<dbReference type="Proteomes" id="UP000018780">
    <property type="component" value="Plasmid unnamed2"/>
</dbReference>
<proteinExistence type="predicted"/>
<evidence type="ECO:0000313" key="1">
    <source>
        <dbReference type="EMBL" id="AHD03542.1"/>
    </source>
</evidence>
<dbReference type="AlphaFoldDB" id="V9W2Y9"/>
<gene>
    <name evidence="1" type="ORF">METH_22195</name>
</gene>
<protein>
    <submittedName>
        <fullName evidence="1">Uncharacterized protein</fullName>
    </submittedName>
</protein>
<accession>V9W2Y9</accession>
<dbReference type="HOGENOM" id="CLU_3356882_0_0_5"/>
<organism evidence="1 2">
    <name type="scientific">Leisingera methylohalidivorans DSM 14336</name>
    <dbReference type="NCBI Taxonomy" id="999552"/>
    <lineage>
        <taxon>Bacteria</taxon>
        <taxon>Pseudomonadati</taxon>
        <taxon>Pseudomonadota</taxon>
        <taxon>Alphaproteobacteria</taxon>
        <taxon>Rhodobacterales</taxon>
        <taxon>Roseobacteraceae</taxon>
        <taxon>Leisingera</taxon>
    </lineage>
</organism>
<keyword evidence="2" id="KW-1185">Reference proteome</keyword>
<keyword evidence="1" id="KW-0614">Plasmid</keyword>
<reference evidence="1 2" key="1">
    <citation type="submission" date="2013-09" db="EMBL/GenBank/DDBJ databases">
        <authorList>
            <consortium name="DOE Joint Genome Institute"/>
            <person name="Klenk H.-P."/>
            <person name="Huntemann M."/>
            <person name="Han J."/>
            <person name="Chen A."/>
            <person name="Kyrpides N."/>
            <person name="Mavromatis K."/>
            <person name="Markowitz V."/>
            <person name="Palaniappan K."/>
            <person name="Ivanova N."/>
            <person name="Schaumberg A."/>
            <person name="Pati A."/>
            <person name="Liolios K."/>
            <person name="Nordberg H.P."/>
            <person name="Cantor M.N."/>
            <person name="Hua S.X."/>
            <person name="Woyke T."/>
        </authorList>
    </citation>
    <scope>NUCLEOTIDE SEQUENCE [LARGE SCALE GENOMIC DNA]</scope>
    <source>
        <strain evidence="1 2">DSM 14336</strain>
        <plasmid evidence="2">2</plasmid>
    </source>
</reference>
<dbReference type="KEGG" id="lmd:METH_22195"/>
<geneLocation type="plasmid" evidence="2">
    <name>2</name>
</geneLocation>
<evidence type="ECO:0000313" key="2">
    <source>
        <dbReference type="Proteomes" id="UP000018780"/>
    </source>
</evidence>
<name>V9W2Y9_9RHOB</name>
<sequence length="36" mass="3987">MKVSEAQEAPFANLDRLKQPAEVFCYGAAHHSCHSL</sequence>
<dbReference type="EMBL" id="CP006775">
    <property type="protein sequence ID" value="AHD03542.1"/>
    <property type="molecule type" value="Genomic_DNA"/>
</dbReference>